<dbReference type="Gene3D" id="3.30.70.100">
    <property type="match status" value="1"/>
</dbReference>
<dbReference type="InterPro" id="IPR000428">
    <property type="entry name" value="Cu-bd"/>
</dbReference>
<gene>
    <name evidence="3" type="ORF">GCM10009675_33670</name>
</gene>
<dbReference type="InterPro" id="IPR017969">
    <property type="entry name" value="Heavy-metal-associated_CS"/>
</dbReference>
<evidence type="ECO:0000259" key="2">
    <source>
        <dbReference type="PROSITE" id="PS50846"/>
    </source>
</evidence>
<feature type="domain" description="HMA" evidence="2">
    <location>
        <begin position="2"/>
        <end position="67"/>
    </location>
</feature>
<sequence>MNQTTYTVAGMTCNHCAASVTEELIAVSGIEQVDVDLATAQVRVTSERPLPFEAIGRAVTEAGYELVD</sequence>
<keyword evidence="1" id="KW-0479">Metal-binding</keyword>
<dbReference type="RefSeq" id="WP_253859166.1">
    <property type="nucleotide sequence ID" value="NZ_BAAALM010000012.1"/>
</dbReference>
<name>A0ABP4G585_9PSEU</name>
<dbReference type="PRINTS" id="PR00944">
    <property type="entry name" value="CUEXPORT"/>
</dbReference>
<protein>
    <submittedName>
        <fullName evidence="3">Heavy-metal-associated domain-containing protein</fullName>
    </submittedName>
</protein>
<dbReference type="PROSITE" id="PS01047">
    <property type="entry name" value="HMA_1"/>
    <property type="match status" value="1"/>
</dbReference>
<proteinExistence type="predicted"/>
<accession>A0ABP4G585</accession>
<dbReference type="InterPro" id="IPR036163">
    <property type="entry name" value="HMA_dom_sf"/>
</dbReference>
<dbReference type="EMBL" id="BAAALM010000012">
    <property type="protein sequence ID" value="GAA1210303.1"/>
    <property type="molecule type" value="Genomic_DNA"/>
</dbReference>
<evidence type="ECO:0000256" key="1">
    <source>
        <dbReference type="ARBA" id="ARBA00022723"/>
    </source>
</evidence>
<keyword evidence="4" id="KW-1185">Reference proteome</keyword>
<reference evidence="4" key="1">
    <citation type="journal article" date="2019" name="Int. J. Syst. Evol. Microbiol.">
        <title>The Global Catalogue of Microorganisms (GCM) 10K type strain sequencing project: providing services to taxonomists for standard genome sequencing and annotation.</title>
        <authorList>
            <consortium name="The Broad Institute Genomics Platform"/>
            <consortium name="The Broad Institute Genome Sequencing Center for Infectious Disease"/>
            <person name="Wu L."/>
            <person name="Ma J."/>
        </authorList>
    </citation>
    <scope>NUCLEOTIDE SEQUENCE [LARGE SCALE GENOMIC DNA]</scope>
    <source>
        <strain evidence="4">JCM 13022</strain>
    </source>
</reference>
<dbReference type="PROSITE" id="PS50846">
    <property type="entry name" value="HMA_2"/>
    <property type="match status" value="1"/>
</dbReference>
<dbReference type="InterPro" id="IPR006121">
    <property type="entry name" value="HMA_dom"/>
</dbReference>
<dbReference type="Proteomes" id="UP001500467">
    <property type="component" value="Unassembled WGS sequence"/>
</dbReference>
<dbReference type="CDD" id="cd00371">
    <property type="entry name" value="HMA"/>
    <property type="match status" value="1"/>
</dbReference>
<evidence type="ECO:0000313" key="4">
    <source>
        <dbReference type="Proteomes" id="UP001500467"/>
    </source>
</evidence>
<dbReference type="SUPFAM" id="SSF55008">
    <property type="entry name" value="HMA, heavy metal-associated domain"/>
    <property type="match status" value="1"/>
</dbReference>
<organism evidence="3 4">
    <name type="scientific">Prauserella alba</name>
    <dbReference type="NCBI Taxonomy" id="176898"/>
    <lineage>
        <taxon>Bacteria</taxon>
        <taxon>Bacillati</taxon>
        <taxon>Actinomycetota</taxon>
        <taxon>Actinomycetes</taxon>
        <taxon>Pseudonocardiales</taxon>
        <taxon>Pseudonocardiaceae</taxon>
        <taxon>Prauserella</taxon>
    </lineage>
</organism>
<evidence type="ECO:0000313" key="3">
    <source>
        <dbReference type="EMBL" id="GAA1210303.1"/>
    </source>
</evidence>
<dbReference type="Pfam" id="PF00403">
    <property type="entry name" value="HMA"/>
    <property type="match status" value="1"/>
</dbReference>
<comment type="caution">
    <text evidence="3">The sequence shown here is derived from an EMBL/GenBank/DDBJ whole genome shotgun (WGS) entry which is preliminary data.</text>
</comment>